<feature type="compositionally biased region" description="Basic and acidic residues" evidence="5">
    <location>
        <begin position="176"/>
        <end position="185"/>
    </location>
</feature>
<keyword evidence="4 6" id="KW-0472">Membrane</keyword>
<comment type="caution">
    <text evidence="8">The sequence shown here is derived from an EMBL/GenBank/DDBJ whole genome shotgun (WGS) entry which is preliminary data.</text>
</comment>
<dbReference type="EMBL" id="JABAIL010000003">
    <property type="protein sequence ID" value="NLR92082.1"/>
    <property type="molecule type" value="Genomic_DNA"/>
</dbReference>
<feature type="region of interest" description="Disordered" evidence="5">
    <location>
        <begin position="165"/>
        <end position="185"/>
    </location>
</feature>
<evidence type="ECO:0000256" key="2">
    <source>
        <dbReference type="ARBA" id="ARBA00022692"/>
    </source>
</evidence>
<dbReference type="PANTHER" id="PTHR30221:SF8">
    <property type="entry name" value="SMALL-CONDUCTANCE MECHANOSENSITIVE CHANNEL"/>
    <property type="match status" value="1"/>
</dbReference>
<sequence>MDQLEIKLLLSAFTIVSGLIIQSITSKYLKKITETKGFSEHRKIYVTNFFGLLYFILGFILMLFIWDVSLKGLSVFVTSIFTIFAVAFVAQWSMLSNITASLVLFFAYPFKIGDYIRIQDGGENSIEGEIVNITLFNIRIKDADNVYTSYPNNLAIQKPIKKMKKPSKKKAVIPTEENKTDEESI</sequence>
<keyword evidence="3 6" id="KW-1133">Transmembrane helix</keyword>
<feature type="transmembrane region" description="Helical" evidence="6">
    <location>
        <begin position="72"/>
        <end position="90"/>
    </location>
</feature>
<evidence type="ECO:0000256" key="3">
    <source>
        <dbReference type="ARBA" id="ARBA00022989"/>
    </source>
</evidence>
<evidence type="ECO:0000256" key="4">
    <source>
        <dbReference type="ARBA" id="ARBA00023136"/>
    </source>
</evidence>
<evidence type="ECO:0000256" key="6">
    <source>
        <dbReference type="SAM" id="Phobius"/>
    </source>
</evidence>
<feature type="transmembrane region" description="Helical" evidence="6">
    <location>
        <begin position="6"/>
        <end position="24"/>
    </location>
</feature>
<dbReference type="InterPro" id="IPR010920">
    <property type="entry name" value="LSM_dom_sf"/>
</dbReference>
<dbReference type="Pfam" id="PF00924">
    <property type="entry name" value="MS_channel_2nd"/>
    <property type="match status" value="1"/>
</dbReference>
<dbReference type="InterPro" id="IPR045275">
    <property type="entry name" value="MscS_archaea/bacteria_type"/>
</dbReference>
<protein>
    <submittedName>
        <fullName evidence="8">Mechanosensitive ion channel</fullName>
    </submittedName>
</protein>
<proteinExistence type="predicted"/>
<organism evidence="8 9">
    <name type="scientific">Flammeovirga agarivorans</name>
    <dbReference type="NCBI Taxonomy" id="2726742"/>
    <lineage>
        <taxon>Bacteria</taxon>
        <taxon>Pseudomonadati</taxon>
        <taxon>Bacteroidota</taxon>
        <taxon>Cytophagia</taxon>
        <taxon>Cytophagales</taxon>
        <taxon>Flammeovirgaceae</taxon>
        <taxon>Flammeovirga</taxon>
    </lineage>
</organism>
<keyword evidence="9" id="KW-1185">Reference proteome</keyword>
<accession>A0A7X8SL17</accession>
<dbReference type="GO" id="GO:0008381">
    <property type="term" value="F:mechanosensitive monoatomic ion channel activity"/>
    <property type="evidence" value="ECO:0007669"/>
    <property type="project" value="InterPro"/>
</dbReference>
<reference evidence="8 9" key="1">
    <citation type="submission" date="2020-04" db="EMBL/GenBank/DDBJ databases">
        <title>Flammeovirga sp. SR4, a novel species isolated from seawater.</title>
        <authorList>
            <person name="Wang X."/>
        </authorList>
    </citation>
    <scope>NUCLEOTIDE SEQUENCE [LARGE SCALE GENOMIC DNA]</scope>
    <source>
        <strain evidence="8 9">SR4</strain>
    </source>
</reference>
<evidence type="ECO:0000313" key="8">
    <source>
        <dbReference type="EMBL" id="NLR92082.1"/>
    </source>
</evidence>
<evidence type="ECO:0000256" key="5">
    <source>
        <dbReference type="SAM" id="MobiDB-lite"/>
    </source>
</evidence>
<dbReference type="RefSeq" id="WP_168882787.1">
    <property type="nucleotide sequence ID" value="NZ_JABAIL010000003.1"/>
</dbReference>
<dbReference type="InterPro" id="IPR006685">
    <property type="entry name" value="MscS_channel_2nd"/>
</dbReference>
<evidence type="ECO:0000313" key="9">
    <source>
        <dbReference type="Proteomes" id="UP000585050"/>
    </source>
</evidence>
<keyword evidence="2 6" id="KW-0812">Transmembrane</keyword>
<name>A0A7X8SL17_9BACT</name>
<gene>
    <name evidence="8" type="ORF">HGP29_12725</name>
</gene>
<evidence type="ECO:0000256" key="1">
    <source>
        <dbReference type="ARBA" id="ARBA00004370"/>
    </source>
</evidence>
<dbReference type="AlphaFoldDB" id="A0A7X8SL17"/>
<dbReference type="InterPro" id="IPR023408">
    <property type="entry name" value="MscS_beta-dom_sf"/>
</dbReference>
<feature type="domain" description="Mechanosensitive ion channel MscS" evidence="7">
    <location>
        <begin position="94"/>
        <end position="160"/>
    </location>
</feature>
<comment type="subcellular location">
    <subcellularLocation>
        <location evidence="1">Membrane</location>
    </subcellularLocation>
</comment>
<dbReference type="Proteomes" id="UP000585050">
    <property type="component" value="Unassembled WGS sequence"/>
</dbReference>
<dbReference type="PANTHER" id="PTHR30221">
    <property type="entry name" value="SMALL-CONDUCTANCE MECHANOSENSITIVE CHANNEL"/>
    <property type="match status" value="1"/>
</dbReference>
<dbReference type="SUPFAM" id="SSF50182">
    <property type="entry name" value="Sm-like ribonucleoproteins"/>
    <property type="match status" value="1"/>
</dbReference>
<dbReference type="Gene3D" id="2.30.30.60">
    <property type="match status" value="1"/>
</dbReference>
<feature type="transmembrane region" description="Helical" evidence="6">
    <location>
        <begin position="45"/>
        <end position="66"/>
    </location>
</feature>
<evidence type="ECO:0000259" key="7">
    <source>
        <dbReference type="Pfam" id="PF00924"/>
    </source>
</evidence>
<dbReference type="GO" id="GO:0016020">
    <property type="term" value="C:membrane"/>
    <property type="evidence" value="ECO:0007669"/>
    <property type="project" value="UniProtKB-SubCell"/>
</dbReference>